<evidence type="ECO:0000256" key="1">
    <source>
        <dbReference type="ARBA" id="ARBA00023015"/>
    </source>
</evidence>
<dbReference type="Pfam" id="PF14278">
    <property type="entry name" value="TetR_C_8"/>
    <property type="match status" value="1"/>
</dbReference>
<dbReference type="GO" id="GO:0003700">
    <property type="term" value="F:DNA-binding transcription factor activity"/>
    <property type="evidence" value="ECO:0007669"/>
    <property type="project" value="TreeGrafter"/>
</dbReference>
<comment type="caution">
    <text evidence="6">The sequence shown here is derived from an EMBL/GenBank/DDBJ whole genome shotgun (WGS) entry which is preliminary data.</text>
</comment>
<dbReference type="EMBL" id="JACJIA010000011">
    <property type="protein sequence ID" value="MBA8955347.1"/>
    <property type="molecule type" value="Genomic_DNA"/>
</dbReference>
<dbReference type="InterPro" id="IPR039532">
    <property type="entry name" value="TetR_C_Firmicutes"/>
</dbReference>
<keyword evidence="7" id="KW-1185">Reference proteome</keyword>
<protein>
    <submittedName>
        <fullName evidence="6">AcrR family transcriptional regulator</fullName>
    </submittedName>
</protein>
<dbReference type="RefSeq" id="WP_182847339.1">
    <property type="nucleotide sequence ID" value="NZ_BAAALP010000002.1"/>
</dbReference>
<dbReference type="InterPro" id="IPR001647">
    <property type="entry name" value="HTH_TetR"/>
</dbReference>
<dbReference type="Gene3D" id="1.10.357.10">
    <property type="entry name" value="Tetracycline Repressor, domain 2"/>
    <property type="match status" value="1"/>
</dbReference>
<reference evidence="6 7" key="1">
    <citation type="submission" date="2020-08" db="EMBL/GenBank/DDBJ databases">
        <title>Genomic Encyclopedia of Type Strains, Phase IV (KMG-IV): sequencing the most valuable type-strain genomes for metagenomic binning, comparative biology and taxonomic classification.</title>
        <authorList>
            <person name="Goeker M."/>
        </authorList>
    </citation>
    <scope>NUCLEOTIDE SEQUENCE [LARGE SCALE GENOMIC DNA]</scope>
    <source>
        <strain evidence="6 7">DSM 44197</strain>
    </source>
</reference>
<dbReference type="InterPro" id="IPR050109">
    <property type="entry name" value="HTH-type_TetR-like_transc_reg"/>
</dbReference>
<dbReference type="SUPFAM" id="SSF48498">
    <property type="entry name" value="Tetracyclin repressor-like, C-terminal domain"/>
    <property type="match status" value="1"/>
</dbReference>
<evidence type="ECO:0000256" key="3">
    <source>
        <dbReference type="ARBA" id="ARBA00023163"/>
    </source>
</evidence>
<evidence type="ECO:0000313" key="7">
    <source>
        <dbReference type="Proteomes" id="UP000572680"/>
    </source>
</evidence>
<evidence type="ECO:0000313" key="6">
    <source>
        <dbReference type="EMBL" id="MBA8955347.1"/>
    </source>
</evidence>
<evidence type="ECO:0000256" key="4">
    <source>
        <dbReference type="PROSITE-ProRule" id="PRU00335"/>
    </source>
</evidence>
<dbReference type="PANTHER" id="PTHR30055">
    <property type="entry name" value="HTH-TYPE TRANSCRIPTIONAL REGULATOR RUTR"/>
    <property type="match status" value="1"/>
</dbReference>
<organism evidence="6 7">
    <name type="scientific">Actinomadura namibiensis</name>
    <dbReference type="NCBI Taxonomy" id="182080"/>
    <lineage>
        <taxon>Bacteria</taxon>
        <taxon>Bacillati</taxon>
        <taxon>Actinomycetota</taxon>
        <taxon>Actinomycetes</taxon>
        <taxon>Streptosporangiales</taxon>
        <taxon>Thermomonosporaceae</taxon>
        <taxon>Actinomadura</taxon>
    </lineage>
</organism>
<sequence>MNPDDPRARRTRARLKQAVLALVAEREAGAITMAAVARRAEVNRATVYLHYPDVDALVAAAMEDAVAELARAAALCPLDAPPDRAPEPLVGLFEHVAANAALYARMLGPHGSARFTAGMRARLTAELAAGFAEGRRPDGCAAVPAETHAAYLAGALVGVIAHWVARDRPEPPAEIASAFWALFRGGSVPVA</sequence>
<dbReference type="PANTHER" id="PTHR30055:SF234">
    <property type="entry name" value="HTH-TYPE TRANSCRIPTIONAL REGULATOR BETI"/>
    <property type="match status" value="1"/>
</dbReference>
<dbReference type="Pfam" id="PF00440">
    <property type="entry name" value="TetR_N"/>
    <property type="match status" value="1"/>
</dbReference>
<feature type="DNA-binding region" description="H-T-H motif" evidence="4">
    <location>
        <begin position="32"/>
        <end position="51"/>
    </location>
</feature>
<evidence type="ECO:0000256" key="2">
    <source>
        <dbReference type="ARBA" id="ARBA00023125"/>
    </source>
</evidence>
<dbReference type="GO" id="GO:0000976">
    <property type="term" value="F:transcription cis-regulatory region binding"/>
    <property type="evidence" value="ECO:0007669"/>
    <property type="project" value="TreeGrafter"/>
</dbReference>
<dbReference type="PROSITE" id="PS50977">
    <property type="entry name" value="HTH_TETR_2"/>
    <property type="match status" value="1"/>
</dbReference>
<keyword evidence="1" id="KW-0805">Transcription regulation</keyword>
<dbReference type="InterPro" id="IPR009057">
    <property type="entry name" value="Homeodomain-like_sf"/>
</dbReference>
<gene>
    <name evidence="6" type="ORF">HNR61_007021</name>
</gene>
<evidence type="ECO:0000259" key="5">
    <source>
        <dbReference type="PROSITE" id="PS50977"/>
    </source>
</evidence>
<feature type="domain" description="HTH tetR-type" evidence="5">
    <location>
        <begin position="9"/>
        <end position="69"/>
    </location>
</feature>
<accession>A0A7W3QQ71</accession>
<dbReference type="AlphaFoldDB" id="A0A7W3QQ71"/>
<dbReference type="InterPro" id="IPR036271">
    <property type="entry name" value="Tet_transcr_reg_TetR-rel_C_sf"/>
</dbReference>
<proteinExistence type="predicted"/>
<dbReference type="SUPFAM" id="SSF46689">
    <property type="entry name" value="Homeodomain-like"/>
    <property type="match status" value="1"/>
</dbReference>
<dbReference type="Proteomes" id="UP000572680">
    <property type="component" value="Unassembled WGS sequence"/>
</dbReference>
<keyword evidence="2 4" id="KW-0238">DNA-binding</keyword>
<keyword evidence="3" id="KW-0804">Transcription</keyword>
<name>A0A7W3QQ71_ACTNM</name>